<dbReference type="PANTHER" id="PTHR21666:SF270">
    <property type="entry name" value="MUREIN HYDROLASE ACTIVATOR ENVC"/>
    <property type="match status" value="1"/>
</dbReference>
<evidence type="ECO:0000259" key="3">
    <source>
        <dbReference type="Pfam" id="PF01551"/>
    </source>
</evidence>
<evidence type="ECO:0000259" key="2">
    <source>
        <dbReference type="Pfam" id="PF01471"/>
    </source>
</evidence>
<dbReference type="InterPro" id="IPR002477">
    <property type="entry name" value="Peptidoglycan-bd-like"/>
</dbReference>
<dbReference type="SUPFAM" id="SSF47090">
    <property type="entry name" value="PGBD-like"/>
    <property type="match status" value="2"/>
</dbReference>
<evidence type="ECO:0008006" key="6">
    <source>
        <dbReference type="Google" id="ProtNLM"/>
    </source>
</evidence>
<dbReference type="InterPro" id="IPR036366">
    <property type="entry name" value="PGBDSf"/>
</dbReference>
<dbReference type="RefSeq" id="WP_373292702.1">
    <property type="nucleotide sequence ID" value="NZ_BMMV01000048.1"/>
</dbReference>
<evidence type="ECO:0000256" key="1">
    <source>
        <dbReference type="SAM" id="SignalP"/>
    </source>
</evidence>
<keyword evidence="5" id="KW-1185">Reference proteome</keyword>
<evidence type="ECO:0000313" key="4">
    <source>
        <dbReference type="EMBL" id="GGK31637.1"/>
    </source>
</evidence>
<dbReference type="InterPro" id="IPR050570">
    <property type="entry name" value="Cell_wall_metabolism_enzyme"/>
</dbReference>
<evidence type="ECO:0000313" key="5">
    <source>
        <dbReference type="Proteomes" id="UP000660265"/>
    </source>
</evidence>
<feature type="signal peptide" evidence="1">
    <location>
        <begin position="1"/>
        <end position="30"/>
    </location>
</feature>
<protein>
    <recommendedName>
        <fullName evidence="6">Metalloendopeptidase</fullName>
    </recommendedName>
</protein>
<organism evidence="4 5">
    <name type="scientific">Streptomyces camponoticapitis</name>
    <dbReference type="NCBI Taxonomy" id="1616125"/>
    <lineage>
        <taxon>Bacteria</taxon>
        <taxon>Bacillati</taxon>
        <taxon>Actinomycetota</taxon>
        <taxon>Actinomycetes</taxon>
        <taxon>Kitasatosporales</taxon>
        <taxon>Streptomycetaceae</taxon>
        <taxon>Streptomyces</taxon>
    </lineage>
</organism>
<feature type="domain" description="Peptidoglycan binding-like" evidence="2">
    <location>
        <begin position="223"/>
        <end position="279"/>
    </location>
</feature>
<dbReference type="PANTHER" id="PTHR21666">
    <property type="entry name" value="PEPTIDASE-RELATED"/>
    <property type="match status" value="1"/>
</dbReference>
<name>A0ABQ2EY63_9ACTN</name>
<dbReference type="EMBL" id="BMMV01000048">
    <property type="protein sequence ID" value="GGK31637.1"/>
    <property type="molecule type" value="Genomic_DNA"/>
</dbReference>
<feature type="chain" id="PRO_5047403437" description="Metalloendopeptidase" evidence="1">
    <location>
        <begin position="31"/>
        <end position="353"/>
    </location>
</feature>
<accession>A0ABQ2EY63</accession>
<dbReference type="CDD" id="cd12797">
    <property type="entry name" value="M23_peptidase"/>
    <property type="match status" value="1"/>
</dbReference>
<dbReference type="SUPFAM" id="SSF51261">
    <property type="entry name" value="Duplicated hybrid motif"/>
    <property type="match status" value="1"/>
</dbReference>
<reference evidence="5" key="1">
    <citation type="journal article" date="2019" name="Int. J. Syst. Evol. Microbiol.">
        <title>The Global Catalogue of Microorganisms (GCM) 10K type strain sequencing project: providing services to taxonomists for standard genome sequencing and annotation.</title>
        <authorList>
            <consortium name="The Broad Institute Genomics Platform"/>
            <consortium name="The Broad Institute Genome Sequencing Center for Infectious Disease"/>
            <person name="Wu L."/>
            <person name="Ma J."/>
        </authorList>
    </citation>
    <scope>NUCLEOTIDE SEQUENCE [LARGE SCALE GENOMIC DNA]</scope>
    <source>
        <strain evidence="5">CGMCC 4.7275</strain>
    </source>
</reference>
<dbReference type="InterPro" id="IPR011055">
    <property type="entry name" value="Dup_hybrid_motif"/>
</dbReference>
<dbReference type="Pfam" id="PF01551">
    <property type="entry name" value="Peptidase_M23"/>
    <property type="match status" value="1"/>
</dbReference>
<feature type="domain" description="M23ase beta-sheet core" evidence="3">
    <location>
        <begin position="75"/>
        <end position="155"/>
    </location>
</feature>
<keyword evidence="1" id="KW-0732">Signal</keyword>
<proteinExistence type="predicted"/>
<comment type="caution">
    <text evidence="4">The sequence shown here is derived from an EMBL/GenBank/DDBJ whole genome shotgun (WGS) entry which is preliminary data.</text>
</comment>
<dbReference type="Gene3D" id="1.10.101.10">
    <property type="entry name" value="PGBD-like superfamily/PGBD"/>
    <property type="match status" value="2"/>
</dbReference>
<sequence>MKRLLRLGKLFVAVAASAVLAFQAGAPASADDVRARSAPPVDFQLPFTCGQQWRLDTWAHAPALDMVREPDQVGTEGAVLVAAADGVVNMSFSHANAGNVIQINHGNGYFTTHLHLQSRSVAVGTAVKQGQTIGRVGKTGPTSNGHPHLHFELGYDANGNGEASWGTSTSERVRPWFDGVEYGQSNGRTWRNVARDCGGTPPTSCSGVNLDFSAYATIRSGSSGDLVRAAQCRLKDSGNDPGAPDGAFGPNVQSATRAFQTDVGLSVDGVIGAKTWTALLSYGSTPTLQSGSSGADVSRLQRALTAALGSTVGIDGSFGPETGQAVRTYQSSRALGVDGIVGPATWGALQDGR</sequence>
<dbReference type="InterPro" id="IPR016047">
    <property type="entry name" value="M23ase_b-sheet_dom"/>
</dbReference>
<dbReference type="Pfam" id="PF01471">
    <property type="entry name" value="PG_binding_1"/>
    <property type="match status" value="2"/>
</dbReference>
<dbReference type="Gene3D" id="2.70.70.10">
    <property type="entry name" value="Glucose Permease (Domain IIA)"/>
    <property type="match status" value="1"/>
</dbReference>
<feature type="domain" description="Peptidoglycan binding-like" evidence="2">
    <location>
        <begin position="293"/>
        <end position="349"/>
    </location>
</feature>
<dbReference type="InterPro" id="IPR036365">
    <property type="entry name" value="PGBD-like_sf"/>
</dbReference>
<dbReference type="Proteomes" id="UP000660265">
    <property type="component" value="Unassembled WGS sequence"/>
</dbReference>
<gene>
    <name evidence="4" type="ORF">GCM10011583_74360</name>
</gene>